<dbReference type="FunFam" id="3.30.160.60:FF:000744">
    <property type="entry name" value="zinc finger E-box-binding homeobox 1"/>
    <property type="match status" value="1"/>
</dbReference>
<dbReference type="PANTHER" id="PTHR19818">
    <property type="entry name" value="ZINC FINGER PROTEIN ZIC AND GLI"/>
    <property type="match status" value="1"/>
</dbReference>
<dbReference type="InterPro" id="IPR036236">
    <property type="entry name" value="Znf_C2H2_sf"/>
</dbReference>
<feature type="compositionally biased region" description="Polar residues" evidence="8">
    <location>
        <begin position="490"/>
        <end position="502"/>
    </location>
</feature>
<dbReference type="Pfam" id="PF00096">
    <property type="entry name" value="zf-C2H2"/>
    <property type="match status" value="2"/>
</dbReference>
<dbReference type="Pfam" id="PF13912">
    <property type="entry name" value="zf-C2H2_6"/>
    <property type="match status" value="2"/>
</dbReference>
<dbReference type="InterPro" id="IPR013087">
    <property type="entry name" value="Znf_C2H2_type"/>
</dbReference>
<organism evidence="10 11">
    <name type="scientific">Oedothorax gibbosus</name>
    <dbReference type="NCBI Taxonomy" id="931172"/>
    <lineage>
        <taxon>Eukaryota</taxon>
        <taxon>Metazoa</taxon>
        <taxon>Ecdysozoa</taxon>
        <taxon>Arthropoda</taxon>
        <taxon>Chelicerata</taxon>
        <taxon>Arachnida</taxon>
        <taxon>Araneae</taxon>
        <taxon>Araneomorphae</taxon>
        <taxon>Entelegynae</taxon>
        <taxon>Araneoidea</taxon>
        <taxon>Linyphiidae</taxon>
        <taxon>Erigoninae</taxon>
        <taxon>Oedothorax</taxon>
    </lineage>
</organism>
<feature type="domain" description="C2H2-type" evidence="9">
    <location>
        <begin position="367"/>
        <end position="394"/>
    </location>
</feature>
<feature type="compositionally biased region" description="Low complexity" evidence="8">
    <location>
        <begin position="678"/>
        <end position="695"/>
    </location>
</feature>
<keyword evidence="3" id="KW-0677">Repeat</keyword>
<evidence type="ECO:0000256" key="1">
    <source>
        <dbReference type="ARBA" id="ARBA00004123"/>
    </source>
</evidence>
<feature type="domain" description="C2H2-type" evidence="9">
    <location>
        <begin position="395"/>
        <end position="422"/>
    </location>
</feature>
<accession>A0AAV6V1A8</accession>
<evidence type="ECO:0000256" key="8">
    <source>
        <dbReference type="SAM" id="MobiDB-lite"/>
    </source>
</evidence>
<dbReference type="FunFam" id="3.30.160.60:FF:000656">
    <property type="entry name" value="Zinc finger protein 541"/>
    <property type="match status" value="1"/>
</dbReference>
<feature type="domain" description="C2H2-type" evidence="9">
    <location>
        <begin position="423"/>
        <end position="453"/>
    </location>
</feature>
<feature type="region of interest" description="Disordered" evidence="8">
    <location>
        <begin position="584"/>
        <end position="612"/>
    </location>
</feature>
<keyword evidence="5" id="KW-0862">Zinc</keyword>
<evidence type="ECO:0000256" key="7">
    <source>
        <dbReference type="PROSITE-ProRule" id="PRU00042"/>
    </source>
</evidence>
<evidence type="ECO:0000259" key="9">
    <source>
        <dbReference type="PROSITE" id="PS50157"/>
    </source>
</evidence>
<feature type="compositionally biased region" description="Low complexity" evidence="8">
    <location>
        <begin position="543"/>
        <end position="554"/>
    </location>
</feature>
<reference evidence="10 11" key="1">
    <citation type="journal article" date="2022" name="Nat. Ecol. Evol.">
        <title>A masculinizing supergene underlies an exaggerated male reproductive morph in a spider.</title>
        <authorList>
            <person name="Hendrickx F."/>
            <person name="De Corte Z."/>
            <person name="Sonet G."/>
            <person name="Van Belleghem S.M."/>
            <person name="Kostlbacher S."/>
            <person name="Vangestel C."/>
        </authorList>
    </citation>
    <scope>NUCLEOTIDE SEQUENCE [LARGE SCALE GENOMIC DNA]</scope>
    <source>
        <strain evidence="10">W744_W776</strain>
    </source>
</reference>
<evidence type="ECO:0000256" key="6">
    <source>
        <dbReference type="ARBA" id="ARBA00023242"/>
    </source>
</evidence>
<evidence type="ECO:0000256" key="3">
    <source>
        <dbReference type="ARBA" id="ARBA00022737"/>
    </source>
</evidence>
<feature type="domain" description="C2H2-type" evidence="9">
    <location>
        <begin position="758"/>
        <end position="785"/>
    </location>
</feature>
<feature type="region of interest" description="Disordered" evidence="8">
    <location>
        <begin position="912"/>
        <end position="933"/>
    </location>
</feature>
<evidence type="ECO:0000256" key="4">
    <source>
        <dbReference type="ARBA" id="ARBA00022771"/>
    </source>
</evidence>
<dbReference type="SUPFAM" id="SSF57667">
    <property type="entry name" value="beta-beta-alpha zinc fingers"/>
    <property type="match status" value="2"/>
</dbReference>
<name>A0AAV6V1A8_9ARAC</name>
<dbReference type="PANTHER" id="PTHR19818:SF139">
    <property type="entry name" value="PAIR-RULE PROTEIN ODD-PAIRED"/>
    <property type="match status" value="1"/>
</dbReference>
<feature type="region of interest" description="Disordered" evidence="8">
    <location>
        <begin position="158"/>
        <end position="185"/>
    </location>
</feature>
<feature type="region of interest" description="Disordered" evidence="8">
    <location>
        <begin position="543"/>
        <end position="565"/>
    </location>
</feature>
<dbReference type="GO" id="GO:0045944">
    <property type="term" value="P:positive regulation of transcription by RNA polymerase II"/>
    <property type="evidence" value="ECO:0007669"/>
    <property type="project" value="UniProtKB-ARBA"/>
</dbReference>
<dbReference type="AlphaFoldDB" id="A0AAV6V1A8"/>
<dbReference type="PROSITE" id="PS50157">
    <property type="entry name" value="ZINC_FINGER_C2H2_2"/>
    <property type="match status" value="4"/>
</dbReference>
<gene>
    <name evidence="10" type="ORF">JTE90_026687</name>
</gene>
<feature type="compositionally biased region" description="Basic and acidic residues" evidence="8">
    <location>
        <begin position="600"/>
        <end position="612"/>
    </location>
</feature>
<sequence length="982" mass="106140">MHKSFKNTSELNDLGTRFGSNVDAQQQDFMEGTSCFRSGFVDFCLLAAQSIDLKVPHQSNNKLMSSGGFQTVLISAPPSSTLHLENSSTLDKSTEGASHHMLLKRESSPEVASPGYVIEQQGHHSTLQAIDAADYNSNSFNFSYDGSFSLSPQQSVDMKDLEKTEATSGLLSGAPSNNPSPKASFLEDKSDKMISGFEGRVDGLSPLSVIAVSAYQDVGHPSPNMPSSILSSRTGATHVLRFHPSGHDTMLSALNYSDSELGGFDTGHSFGGALDGLLGASGVRLPDLLDQEAYMETDLSPQPAFHGGGDAFSVRENSPLASIADNVKTDIKNKISENSNTSLVVDKLKVKNSRPVKATSPSRPGTQPCPTCGKVFSNSSALTKHKLTHSDERKYVCQLCAKAFKRQDHLNGHMLTHRNKKPFECDAEGCGKSYCDARSLRRHKENHHSNTSSSNLSTSQVSVIPGLAHLGFSSLQTSFPASVITSAASGTPFTDSSLTNRIQYAPPPSTTANRASPAPTSAADGSVRTVTSATSHLQFLTFQQAPSKQPQSPKEGGGLSPWQPHTINTGALLLAQNFGNSSLSRSFQEQAGSPASATPEQKDMKKAEERVAEKQQLEQTCFEVVDANGAKQLVTLTPQGSTMNLQFHDSNSDSVVRLQDSDFSRLVKMEPHHSDSSAPTTPTTKEPTAAQGASQLSSPLLQQLLNQQQSEGRNEFLSLNDKPPQQGVLMSAWSQVQFTGTNCTSNSRFNSSQDPKPVECSLCQRKFKNIPALNGHMRLHGGYFKKENDAKKNEKKNPPLQTASTNVRALIEEKINQKRNFLIAPTSDTTSPSTLSSNNNTHPPSQSFDFHLDQLSTAQQPSSNYIVQSSPVASPVVQEAPVFNDFPNPSQAPSMNDLNGDILKTRLALKDPPFRVPHPPNTEKHRRHSDSDHFILPKRPCATFTSTALADLLRNRFVAKRTARTGSDPGEPLNLDAIGNFG</sequence>
<feature type="region of interest" description="Disordered" evidence="8">
    <location>
        <begin position="669"/>
        <end position="695"/>
    </location>
</feature>
<dbReference type="SMART" id="SM00355">
    <property type="entry name" value="ZnF_C2H2"/>
    <property type="match status" value="4"/>
</dbReference>
<dbReference type="PROSITE" id="PS00028">
    <property type="entry name" value="ZINC_FINGER_C2H2_1"/>
    <property type="match status" value="4"/>
</dbReference>
<evidence type="ECO:0000313" key="10">
    <source>
        <dbReference type="EMBL" id="KAG8190117.1"/>
    </source>
</evidence>
<feature type="region of interest" description="Disordered" evidence="8">
    <location>
        <begin position="490"/>
        <end position="530"/>
    </location>
</feature>
<dbReference type="InterPro" id="IPR050329">
    <property type="entry name" value="GLI_C2H2-zinc-finger"/>
</dbReference>
<evidence type="ECO:0000313" key="11">
    <source>
        <dbReference type="Proteomes" id="UP000827092"/>
    </source>
</evidence>
<keyword evidence="6" id="KW-0539">Nucleus</keyword>
<dbReference type="Proteomes" id="UP000827092">
    <property type="component" value="Unassembled WGS sequence"/>
</dbReference>
<feature type="compositionally biased region" description="Polar residues" evidence="8">
    <location>
        <begin position="584"/>
        <end position="599"/>
    </location>
</feature>
<feature type="compositionally biased region" description="Low complexity" evidence="8">
    <location>
        <begin position="825"/>
        <end position="844"/>
    </location>
</feature>
<dbReference type="GO" id="GO:0000978">
    <property type="term" value="F:RNA polymerase II cis-regulatory region sequence-specific DNA binding"/>
    <property type="evidence" value="ECO:0007669"/>
    <property type="project" value="TreeGrafter"/>
</dbReference>
<feature type="region of interest" description="Disordered" evidence="8">
    <location>
        <begin position="824"/>
        <end position="844"/>
    </location>
</feature>
<dbReference type="EMBL" id="JAFNEN010000193">
    <property type="protein sequence ID" value="KAG8190117.1"/>
    <property type="molecule type" value="Genomic_DNA"/>
</dbReference>
<evidence type="ECO:0000256" key="5">
    <source>
        <dbReference type="ARBA" id="ARBA00022833"/>
    </source>
</evidence>
<feature type="region of interest" description="Disordered" evidence="8">
    <location>
        <begin position="963"/>
        <end position="982"/>
    </location>
</feature>
<evidence type="ECO:0000256" key="2">
    <source>
        <dbReference type="ARBA" id="ARBA00022723"/>
    </source>
</evidence>
<dbReference type="Gene3D" id="3.30.160.60">
    <property type="entry name" value="Classic Zinc Finger"/>
    <property type="match status" value="4"/>
</dbReference>
<dbReference type="GO" id="GO:0000981">
    <property type="term" value="F:DNA-binding transcription factor activity, RNA polymerase II-specific"/>
    <property type="evidence" value="ECO:0007669"/>
    <property type="project" value="TreeGrafter"/>
</dbReference>
<feature type="compositionally biased region" description="Polar residues" evidence="8">
    <location>
        <begin position="166"/>
        <end position="181"/>
    </location>
</feature>
<comment type="subcellular location">
    <subcellularLocation>
        <location evidence="1">Nucleus</location>
    </subcellularLocation>
</comment>
<protein>
    <recommendedName>
        <fullName evidence="9">C2H2-type domain-containing protein</fullName>
    </recommendedName>
</protein>
<dbReference type="GO" id="GO:0008270">
    <property type="term" value="F:zinc ion binding"/>
    <property type="evidence" value="ECO:0007669"/>
    <property type="project" value="UniProtKB-KW"/>
</dbReference>
<keyword evidence="2" id="KW-0479">Metal-binding</keyword>
<dbReference type="GO" id="GO:0005634">
    <property type="term" value="C:nucleus"/>
    <property type="evidence" value="ECO:0007669"/>
    <property type="project" value="UniProtKB-SubCell"/>
</dbReference>
<comment type="caution">
    <text evidence="10">The sequence shown here is derived from an EMBL/GenBank/DDBJ whole genome shotgun (WGS) entry which is preliminary data.</text>
</comment>
<proteinExistence type="predicted"/>
<keyword evidence="4 7" id="KW-0863">Zinc-finger</keyword>
<keyword evidence="11" id="KW-1185">Reference proteome</keyword>